<keyword evidence="9" id="KW-1185">Reference proteome</keyword>
<dbReference type="AlphaFoldDB" id="A0A9W6ZVW8"/>
<dbReference type="GO" id="GO:0043527">
    <property type="term" value="C:tRNA methyltransferase complex"/>
    <property type="evidence" value="ECO:0007669"/>
    <property type="project" value="TreeGrafter"/>
</dbReference>
<feature type="compositionally biased region" description="Acidic residues" evidence="7">
    <location>
        <begin position="943"/>
        <end position="956"/>
    </location>
</feature>
<dbReference type="Proteomes" id="UP001165082">
    <property type="component" value="Unassembled WGS sequence"/>
</dbReference>
<evidence type="ECO:0000256" key="1">
    <source>
        <dbReference type="ARBA" id="ARBA00000142"/>
    </source>
</evidence>
<protein>
    <recommendedName>
        <fullName evidence="2">tRNA (guanine(46)-N(7))-methyltransferase</fullName>
        <ecNumber evidence="2">2.1.1.33</ecNumber>
    </recommendedName>
</protein>
<dbReference type="InterPro" id="IPR029063">
    <property type="entry name" value="SAM-dependent_MTases_sf"/>
</dbReference>
<evidence type="ECO:0000256" key="5">
    <source>
        <dbReference type="ARBA" id="ARBA00022691"/>
    </source>
</evidence>
<feature type="compositionally biased region" description="Basic and acidic residues" evidence="7">
    <location>
        <begin position="152"/>
        <end position="188"/>
    </location>
</feature>
<gene>
    <name evidence="8" type="ORF">TrRE_jg2220</name>
</gene>
<keyword evidence="3" id="KW-0489">Methyltransferase</keyword>
<evidence type="ECO:0000256" key="7">
    <source>
        <dbReference type="SAM" id="MobiDB-lite"/>
    </source>
</evidence>
<evidence type="ECO:0000256" key="4">
    <source>
        <dbReference type="ARBA" id="ARBA00022679"/>
    </source>
</evidence>
<dbReference type="InterPro" id="IPR003358">
    <property type="entry name" value="tRNA_(Gua-N-7)_MeTrfase_Trmb"/>
</dbReference>
<evidence type="ECO:0000313" key="8">
    <source>
        <dbReference type="EMBL" id="GMH58088.1"/>
    </source>
</evidence>
<evidence type="ECO:0000256" key="2">
    <source>
        <dbReference type="ARBA" id="ARBA00011977"/>
    </source>
</evidence>
<feature type="region of interest" description="Disordered" evidence="7">
    <location>
        <begin position="936"/>
        <end position="985"/>
    </location>
</feature>
<dbReference type="SUPFAM" id="SSF53335">
    <property type="entry name" value="S-adenosyl-L-methionine-dependent methyltransferases"/>
    <property type="match status" value="1"/>
</dbReference>
<organism evidence="8 9">
    <name type="scientific">Triparma retinervis</name>
    <dbReference type="NCBI Taxonomy" id="2557542"/>
    <lineage>
        <taxon>Eukaryota</taxon>
        <taxon>Sar</taxon>
        <taxon>Stramenopiles</taxon>
        <taxon>Ochrophyta</taxon>
        <taxon>Bolidophyceae</taxon>
        <taxon>Parmales</taxon>
        <taxon>Triparmaceae</taxon>
        <taxon>Triparma</taxon>
    </lineage>
</organism>
<name>A0A9W6ZVW8_9STRA</name>
<feature type="region of interest" description="Disordered" evidence="7">
    <location>
        <begin position="140"/>
        <end position="212"/>
    </location>
</feature>
<keyword evidence="4" id="KW-0808">Transferase</keyword>
<keyword evidence="5" id="KW-0949">S-adenosyl-L-methionine</keyword>
<accession>A0A9W6ZVW8</accession>
<dbReference type="EC" id="2.1.1.33" evidence="2"/>
<dbReference type="PANTHER" id="PTHR23417:SF14">
    <property type="entry name" value="PENTACOTRIPEPTIDE-REPEAT REGION OF PRORP DOMAIN-CONTAINING PROTEIN"/>
    <property type="match status" value="1"/>
</dbReference>
<evidence type="ECO:0000256" key="3">
    <source>
        <dbReference type="ARBA" id="ARBA00022603"/>
    </source>
</evidence>
<reference evidence="8" key="1">
    <citation type="submission" date="2022-07" db="EMBL/GenBank/DDBJ databases">
        <title>Genome analysis of Parmales, a sister group of diatoms, reveals the evolutionary specialization of diatoms from phago-mixotrophs to photoautotrophs.</title>
        <authorList>
            <person name="Ban H."/>
            <person name="Sato S."/>
            <person name="Yoshikawa S."/>
            <person name="Kazumasa Y."/>
            <person name="Nakamura Y."/>
            <person name="Ichinomiya M."/>
            <person name="Saitoh K."/>
            <person name="Sato N."/>
            <person name="Blanc-Mathieu R."/>
            <person name="Endo H."/>
            <person name="Kuwata A."/>
            <person name="Ogata H."/>
        </authorList>
    </citation>
    <scope>NUCLEOTIDE SEQUENCE</scope>
</reference>
<dbReference type="Gene3D" id="3.40.50.150">
    <property type="entry name" value="Vaccinia Virus protein VP39"/>
    <property type="match status" value="2"/>
</dbReference>
<dbReference type="Pfam" id="PF02390">
    <property type="entry name" value="Methyltransf_4"/>
    <property type="match status" value="2"/>
</dbReference>
<dbReference type="OrthoDB" id="197052at2759"/>
<keyword evidence="6" id="KW-0819">tRNA processing</keyword>
<feature type="compositionally biased region" description="Basic and acidic residues" evidence="7">
    <location>
        <begin position="976"/>
        <end position="985"/>
    </location>
</feature>
<comment type="caution">
    <text evidence="8">The sequence shown here is derived from an EMBL/GenBank/DDBJ whole genome shotgun (WGS) entry which is preliminary data.</text>
</comment>
<proteinExistence type="predicted"/>
<sequence>MINNADELYQLKKPKWYQKRANQITKGKKKTIARLKHLQLQPAWQEKVDIPNLFPGSTRFCMEIGMGDGGNLVSYLKHNVNAAVVGIEIHRASIAEAMKRVEEEGLEERARFIGGDAVKFMKGNLQDGVLSEVLIMFPDPWERDGTMNTQHKSREGDKGREGEGGKEKGEGEKEKGEEGEEKGEGGEEKSEEGEEKSEGKEDGKKTKKGKKALGGDRRIVCKEVVEVIHQKLAVGGELYIATDVENYAAHVEELMGRLTSEGGLAFSGGKTTTNRDLRDLADKELSDRGLLGGLGAGAKLKWQKLKVMIHAVYEDSDYDYLPANDLLNMVKGTDGEEEKEINIDMKKCPSFLSIVDDEEEDGSESEEEDEEELFSRIKDLGFSADELAKEVSEDDILDPDVCLKASRKHPPFGMDDKPKLERGDTGLHIGEEEAETFTRYFEIHAKQAEAKLKSGEIVAEKAEGDCVDIRKQVDLEQYTDVALKQRLSVMMHPSFRALAKKLYDMLKDNKAGHITKQTYLQFALRVNLVMVPTNKLDLEAAAKQADEDWEADVKLNEADQGTSGRFISWRSFYLSIFQLCDIWTTSSHVSKYIALLTKILESITLTNDGRMGFVKKEACHFDAFFNFLGDINIKKFDERQNNYGNVGLEGFRDEEARKRDISGKKIKTEHLRHSILSKQASISNIVGEEEKVKSVLTLDLTVELIGQIYAAKIANDDYVTKLEMKKTGEQQKELPKIERFDAFVCRYFQQSHGSKAAARRHLSTFVRSVRRNSSEHARIEFFRRLAGIPNLNHEVEEFIPCLINRYFIPCLRNTFVNEYREVQSAAKIKEIFLEFGVTLECSYFNLMEAVTPLFRGVGPFADGILLNYGHTIKSQFTINLDKNRFKGTWLDFDRTMLHSLGIFEFAYKMSGFTKCRAVRTIQTWVRNGMPALKRTHKKKQWEVEEEDEDEEEDAEEVENRVGSEEAISSGRSSRMSPREKLEEAQQLDKKLNGEKTLVEMISELKAQLGIEGNVLIKVIKDAEEMLGLDGSGTLKERVKECLKVIG</sequence>
<comment type="catalytic activity">
    <reaction evidence="1">
        <text>guanosine(46) in tRNA + S-adenosyl-L-methionine = N(7)-methylguanosine(46) in tRNA + S-adenosyl-L-homocysteine</text>
        <dbReference type="Rhea" id="RHEA:42708"/>
        <dbReference type="Rhea" id="RHEA-COMP:10188"/>
        <dbReference type="Rhea" id="RHEA-COMP:10189"/>
        <dbReference type="ChEBI" id="CHEBI:57856"/>
        <dbReference type="ChEBI" id="CHEBI:59789"/>
        <dbReference type="ChEBI" id="CHEBI:74269"/>
        <dbReference type="ChEBI" id="CHEBI:74480"/>
        <dbReference type="EC" id="2.1.1.33"/>
    </reaction>
</comment>
<evidence type="ECO:0000256" key="6">
    <source>
        <dbReference type="ARBA" id="ARBA00022694"/>
    </source>
</evidence>
<evidence type="ECO:0000313" key="9">
    <source>
        <dbReference type="Proteomes" id="UP001165082"/>
    </source>
</evidence>
<dbReference type="PANTHER" id="PTHR23417">
    <property type="entry name" value="3-DEOXY-D-MANNO-OCTULOSONIC-ACID TRANSFERASE/TRNA GUANINE-N 7 - -METHYLTRANSFERASE"/>
    <property type="match status" value="1"/>
</dbReference>
<dbReference type="PROSITE" id="PS51625">
    <property type="entry name" value="SAM_MT_TRMB"/>
    <property type="match status" value="1"/>
</dbReference>
<dbReference type="GO" id="GO:0008176">
    <property type="term" value="F:tRNA (guanine(46)-N7)-methyltransferase activity"/>
    <property type="evidence" value="ECO:0007669"/>
    <property type="project" value="UniProtKB-EC"/>
</dbReference>
<dbReference type="EMBL" id="BRXZ01003597">
    <property type="protein sequence ID" value="GMH58088.1"/>
    <property type="molecule type" value="Genomic_DNA"/>
</dbReference>